<organism evidence="1 2">
    <name type="scientific">Tetrapyrgos nigripes</name>
    <dbReference type="NCBI Taxonomy" id="182062"/>
    <lineage>
        <taxon>Eukaryota</taxon>
        <taxon>Fungi</taxon>
        <taxon>Dikarya</taxon>
        <taxon>Basidiomycota</taxon>
        <taxon>Agaricomycotina</taxon>
        <taxon>Agaricomycetes</taxon>
        <taxon>Agaricomycetidae</taxon>
        <taxon>Agaricales</taxon>
        <taxon>Marasmiineae</taxon>
        <taxon>Marasmiaceae</taxon>
        <taxon>Tetrapyrgos</taxon>
    </lineage>
</organism>
<evidence type="ECO:0008006" key="3">
    <source>
        <dbReference type="Google" id="ProtNLM"/>
    </source>
</evidence>
<dbReference type="InterPro" id="IPR009057">
    <property type="entry name" value="Homeodomain-like_sf"/>
</dbReference>
<reference evidence="1 2" key="1">
    <citation type="journal article" date="2020" name="ISME J.">
        <title>Uncovering the hidden diversity of litter-decomposition mechanisms in mushroom-forming fungi.</title>
        <authorList>
            <person name="Floudas D."/>
            <person name="Bentzer J."/>
            <person name="Ahren D."/>
            <person name="Johansson T."/>
            <person name="Persson P."/>
            <person name="Tunlid A."/>
        </authorList>
    </citation>
    <scope>NUCLEOTIDE SEQUENCE [LARGE SCALE GENOMIC DNA]</scope>
    <source>
        <strain evidence="1 2">CBS 291.85</strain>
    </source>
</reference>
<dbReference type="GO" id="GO:0003677">
    <property type="term" value="F:DNA binding"/>
    <property type="evidence" value="ECO:0007669"/>
    <property type="project" value="InterPro"/>
</dbReference>
<accession>A0A8H5H030</accession>
<gene>
    <name evidence="1" type="ORF">D9758_004606</name>
</gene>
<sequence>MGNRRISPDLKDAALRMWEAGWAIHDICGALAVSKSSLYRWRTIFDELGTPMKPPCPILGRPRLIGMAALQACKDIYVQNSDTYLTELQWYLAIHHDLPVSISALQAMLDKAGLSRKVLHKIASERDKELRVEQAMFYIRSSNCILTWGCKSACLERFV</sequence>
<dbReference type="SUPFAM" id="SSF46689">
    <property type="entry name" value="Homeodomain-like"/>
    <property type="match status" value="1"/>
</dbReference>
<dbReference type="EMBL" id="JAACJM010000002">
    <property type="protein sequence ID" value="KAF5374389.1"/>
    <property type="molecule type" value="Genomic_DNA"/>
</dbReference>
<name>A0A8H5H030_9AGAR</name>
<dbReference type="GO" id="GO:0004803">
    <property type="term" value="F:transposase activity"/>
    <property type="evidence" value="ECO:0007669"/>
    <property type="project" value="InterPro"/>
</dbReference>
<protein>
    <recommendedName>
        <fullName evidence="3">Transposase</fullName>
    </recommendedName>
</protein>
<dbReference type="GO" id="GO:0006313">
    <property type="term" value="P:DNA transposition"/>
    <property type="evidence" value="ECO:0007669"/>
    <property type="project" value="InterPro"/>
</dbReference>
<evidence type="ECO:0000313" key="1">
    <source>
        <dbReference type="EMBL" id="KAF5374389.1"/>
    </source>
</evidence>
<comment type="caution">
    <text evidence="1">The sequence shown here is derived from an EMBL/GenBank/DDBJ whole genome shotgun (WGS) entry which is preliminary data.</text>
</comment>
<dbReference type="AlphaFoldDB" id="A0A8H5H030"/>
<dbReference type="Proteomes" id="UP000559256">
    <property type="component" value="Unassembled WGS sequence"/>
</dbReference>
<keyword evidence="2" id="KW-1185">Reference proteome</keyword>
<evidence type="ECO:0000313" key="2">
    <source>
        <dbReference type="Proteomes" id="UP000559256"/>
    </source>
</evidence>
<dbReference type="OrthoDB" id="2266637at2759"/>
<dbReference type="InterPro" id="IPR002514">
    <property type="entry name" value="Transposase_8"/>
</dbReference>
<proteinExistence type="predicted"/>
<dbReference type="Pfam" id="PF01527">
    <property type="entry name" value="HTH_Tnp_1"/>
    <property type="match status" value="1"/>
</dbReference>